<evidence type="ECO:0000256" key="1">
    <source>
        <dbReference type="ARBA" id="ARBA00001933"/>
    </source>
</evidence>
<dbReference type="InterPro" id="IPR036038">
    <property type="entry name" value="Aminotransferase-like"/>
</dbReference>
<reference evidence="4 6" key="1">
    <citation type="journal article" date="2021" name="G3 (Bethesda)">
        <title>Genomic diversity, chromosomal rearrangements, and interspecies hybridization in the ogataea polymorpha species complex.</title>
        <authorList>
            <person name="Hanson S.J."/>
            <person name="Cinneide E.O."/>
            <person name="Salzberg L.I."/>
            <person name="Wolfe K.H."/>
            <person name="McGowan J."/>
            <person name="Fitzpatrick D.A."/>
            <person name="Matlin K."/>
        </authorList>
    </citation>
    <scope>NUCLEOTIDE SEQUENCE</scope>
    <source>
        <strain evidence="5">81-436-3</strain>
        <strain evidence="4">83-405-1</strain>
    </source>
</reference>
<protein>
    <submittedName>
        <fullName evidence="4">Uncharacterized protein</fullName>
    </submittedName>
</protein>
<dbReference type="Proteomes" id="UP000697297">
    <property type="component" value="Unassembled WGS sequence"/>
</dbReference>
<proteinExistence type="inferred from homology"/>
<name>A0AAN6D831_9ASCO</name>
<keyword evidence="6" id="KW-1185">Reference proteome</keyword>
<dbReference type="InterPro" id="IPR043132">
    <property type="entry name" value="BCAT-like_C"/>
</dbReference>
<evidence type="ECO:0000313" key="5">
    <source>
        <dbReference type="EMBL" id="KAG7762368.1"/>
    </source>
</evidence>
<organism evidence="4 7">
    <name type="scientific">Ogataea haglerorum</name>
    <dbReference type="NCBI Taxonomy" id="1937702"/>
    <lineage>
        <taxon>Eukaryota</taxon>
        <taxon>Fungi</taxon>
        <taxon>Dikarya</taxon>
        <taxon>Ascomycota</taxon>
        <taxon>Saccharomycotina</taxon>
        <taxon>Pichiomycetes</taxon>
        <taxon>Pichiales</taxon>
        <taxon>Pichiaceae</taxon>
        <taxon>Ogataea</taxon>
    </lineage>
</organism>
<dbReference type="FunFam" id="3.20.10.10:FF:000002">
    <property type="entry name" value="D-alanine aminotransferase"/>
    <property type="match status" value="1"/>
</dbReference>
<dbReference type="EMBL" id="JAHLUH010000002">
    <property type="protein sequence ID" value="KAG7729686.1"/>
    <property type="molecule type" value="Genomic_DNA"/>
</dbReference>
<evidence type="ECO:0000313" key="7">
    <source>
        <dbReference type="Proteomes" id="UP000738402"/>
    </source>
</evidence>
<dbReference type="Proteomes" id="UP000738402">
    <property type="component" value="Unassembled WGS sequence"/>
</dbReference>
<dbReference type="GO" id="GO:0003824">
    <property type="term" value="F:catalytic activity"/>
    <property type="evidence" value="ECO:0007669"/>
    <property type="project" value="InterPro"/>
</dbReference>
<sequence length="324" mass="35943">MTKTSPDHAFVDDPRNENIKIGIRNGMSMKFEIFHRAEANISVFDSSVLLGDGIWEGMRAKLGNIQFAKEHLKRLYESANALWIDIGITPKEMLQLLYDTIDANEGMSEDTNVHIRLVVSRGLKKTPYQGLSANIGKATIIIIPEYKKIDPDSQKQGISLITSWVRRGNSDTKDEQWNHLSKATDVSASISASMVGADGALMLDNNGFVKTCNATNFFIVRDGELWTATKDNIMRGITRQKTIDCAKIEGITVRETNFTLTDVYNAEEAFCTGTFAGQVHVKSVDGHLIGNGCSGPLTKRINLTYEQMSLENTSRSRLSTLSEI</sequence>
<dbReference type="EMBL" id="JAHLUN010000015">
    <property type="protein sequence ID" value="KAG7762368.1"/>
    <property type="molecule type" value="Genomic_DNA"/>
</dbReference>
<evidence type="ECO:0000256" key="2">
    <source>
        <dbReference type="ARBA" id="ARBA00009320"/>
    </source>
</evidence>
<accession>A0AAN6D831</accession>
<dbReference type="Gene3D" id="3.20.10.10">
    <property type="entry name" value="D-amino Acid Aminotransferase, subunit A, domain 2"/>
    <property type="match status" value="1"/>
</dbReference>
<evidence type="ECO:0000256" key="3">
    <source>
        <dbReference type="ARBA" id="ARBA00022898"/>
    </source>
</evidence>
<dbReference type="GO" id="GO:0046394">
    <property type="term" value="P:carboxylic acid biosynthetic process"/>
    <property type="evidence" value="ECO:0007669"/>
    <property type="project" value="UniProtKB-ARBA"/>
</dbReference>
<dbReference type="InterPro" id="IPR001544">
    <property type="entry name" value="Aminotrans_IV"/>
</dbReference>
<evidence type="ECO:0000313" key="4">
    <source>
        <dbReference type="EMBL" id="KAG7729686.1"/>
    </source>
</evidence>
<evidence type="ECO:0000313" key="6">
    <source>
        <dbReference type="Proteomes" id="UP000697297"/>
    </source>
</evidence>
<dbReference type="Gene3D" id="3.30.470.10">
    <property type="match status" value="1"/>
</dbReference>
<dbReference type="GO" id="GO:0008652">
    <property type="term" value="P:amino acid biosynthetic process"/>
    <property type="evidence" value="ECO:0007669"/>
    <property type="project" value="UniProtKB-ARBA"/>
</dbReference>
<comment type="cofactor">
    <cofactor evidence="1">
        <name>pyridoxal 5'-phosphate</name>
        <dbReference type="ChEBI" id="CHEBI:597326"/>
    </cofactor>
</comment>
<dbReference type="AlphaFoldDB" id="A0AAN6D831"/>
<dbReference type="PANTHER" id="PTHR42743:SF11">
    <property type="entry name" value="AMINODEOXYCHORISMATE LYASE"/>
    <property type="match status" value="1"/>
</dbReference>
<dbReference type="Pfam" id="PF01063">
    <property type="entry name" value="Aminotran_4"/>
    <property type="match status" value="1"/>
</dbReference>
<comment type="caution">
    <text evidence="4">The sequence shown here is derived from an EMBL/GenBank/DDBJ whole genome shotgun (WGS) entry which is preliminary data.</text>
</comment>
<comment type="similarity">
    <text evidence="2">Belongs to the class-IV pyridoxal-phosphate-dependent aminotransferase family.</text>
</comment>
<dbReference type="SUPFAM" id="SSF56752">
    <property type="entry name" value="D-aminoacid aminotransferase-like PLP-dependent enzymes"/>
    <property type="match status" value="1"/>
</dbReference>
<dbReference type="InterPro" id="IPR043131">
    <property type="entry name" value="BCAT-like_N"/>
</dbReference>
<keyword evidence="3" id="KW-0663">Pyridoxal phosphate</keyword>
<gene>
    <name evidence="4" type="ORF">KL933_000766</name>
    <name evidence="5" type="ORF">KL946_004764</name>
</gene>
<dbReference type="PANTHER" id="PTHR42743">
    <property type="entry name" value="AMINO-ACID AMINOTRANSFERASE"/>
    <property type="match status" value="1"/>
</dbReference>
<dbReference type="InterPro" id="IPR050571">
    <property type="entry name" value="Class-IV_PLP-Dep_Aminotrnsfr"/>
</dbReference>